<feature type="compositionally biased region" description="Pro residues" evidence="1">
    <location>
        <begin position="1314"/>
        <end position="1328"/>
    </location>
</feature>
<dbReference type="InterPro" id="IPR011629">
    <property type="entry name" value="CobW-like_C"/>
</dbReference>
<dbReference type="OrthoDB" id="258627at2759"/>
<dbReference type="Pfam" id="PF07683">
    <property type="entry name" value="CobW_C"/>
    <property type="match status" value="1"/>
</dbReference>
<evidence type="ECO:0000313" key="3">
    <source>
        <dbReference type="EMBL" id="OLP97581.1"/>
    </source>
</evidence>
<feature type="domain" description="CobW C-terminal" evidence="2">
    <location>
        <begin position="586"/>
        <end position="724"/>
    </location>
</feature>
<keyword evidence="4" id="KW-1185">Reference proteome</keyword>
<dbReference type="SMART" id="SM00833">
    <property type="entry name" value="CobW_C"/>
    <property type="match status" value="1"/>
</dbReference>
<feature type="compositionally biased region" description="Polar residues" evidence="1">
    <location>
        <begin position="1055"/>
        <end position="1074"/>
    </location>
</feature>
<feature type="region of interest" description="Disordered" evidence="1">
    <location>
        <begin position="991"/>
        <end position="1082"/>
    </location>
</feature>
<dbReference type="InterPro" id="IPR003495">
    <property type="entry name" value="CobW/HypB/UreG_nucleotide-bd"/>
</dbReference>
<organism evidence="3 4">
    <name type="scientific">Symbiodinium microadriaticum</name>
    <name type="common">Dinoflagellate</name>
    <name type="synonym">Zooxanthella microadriatica</name>
    <dbReference type="NCBI Taxonomy" id="2951"/>
    <lineage>
        <taxon>Eukaryota</taxon>
        <taxon>Sar</taxon>
        <taxon>Alveolata</taxon>
        <taxon>Dinophyceae</taxon>
        <taxon>Suessiales</taxon>
        <taxon>Symbiodiniaceae</taxon>
        <taxon>Symbiodinium</taxon>
    </lineage>
</organism>
<dbReference type="SUPFAM" id="SSF52540">
    <property type="entry name" value="P-loop containing nucleoside triphosphate hydrolases"/>
    <property type="match status" value="1"/>
</dbReference>
<comment type="caution">
    <text evidence="3">The sequence shown here is derived from an EMBL/GenBank/DDBJ whole genome shotgun (WGS) entry which is preliminary data.</text>
</comment>
<feature type="region of interest" description="Disordered" evidence="1">
    <location>
        <begin position="287"/>
        <end position="316"/>
    </location>
</feature>
<evidence type="ECO:0000259" key="2">
    <source>
        <dbReference type="SMART" id="SM00833"/>
    </source>
</evidence>
<dbReference type="PANTHER" id="PTHR43603:SF1">
    <property type="entry name" value="ZINC-REGULATED GTPASE METALLOPROTEIN ACTIVATOR 1"/>
    <property type="match status" value="1"/>
</dbReference>
<dbReference type="CDD" id="cd03112">
    <property type="entry name" value="CobW-like"/>
    <property type="match status" value="1"/>
</dbReference>
<accession>A0A1Q9DQZ1</accession>
<dbReference type="PANTHER" id="PTHR43603">
    <property type="entry name" value="COBW DOMAIN-CONTAINING PROTEIN DDB_G0274527"/>
    <property type="match status" value="1"/>
</dbReference>
<sequence length="1384" mass="151061">MAQPWSGSPGVHDEALSAVFAETEVFLTELAKLWRRPELSPEDATNRANGVRTKLGPILESERNWLQKNRDKLDKALEEASKLAADVGEAPPVKQENTPLSEQRAGVKATIEQAQQQDFLSSTQPECLIRGTLMGTPMTSVMTMPPMPIPGTHMATPMTDVTMAPLPTQILHMVTPMTSVTMPPMPIRGMHTVTPMTLAVVAMAAMPTQGSHKVTPMTIVTMPTPHIRGTHMVTPMTTVMTIPPMPSKTTLLKHILENKQGLKVAVIVNDMASLNWDSKLVEQAISDKKKNPRKRKKSGDPQDSGDEEAEESEASVPKLVSLQNGCICCTLREDLVEQVSEIATAEQKFDYLLIESTGISEPVPVAQTFCHSLEELEHLAQREEEHSHVAKEEQEPKNETEYKYQRALADKEQKDKQLAVRAIELQRMCRLDTMVTVADAPLIVEALCGTNEVQGGTTLATSGLTKAEVQRDQASTNGSSVNADKTVVDLMLDQLEFANTIILNKEDMLLKMPGGASLKPQVEALVKRLNPLALLVWTTFAQVEKGGRDTVLGTGRFDFEKARASAGWMQELMNVNHIPETEEYGISSVVFRAKRPFHPARLYSARDGFGLVDLATGKPTEKAKQKPFRGVIRSKGQIWMANCCAYALDWTIVGRTFSLQPARPFEAAIQEAADTYEDDPQGEGQDDILPDGWDPLWGDRETELVVIGVNIDKAAILDALEGALVTEEEFTKATADKARFEEWIETSRAYCKDLSIPFGQVLLGMDEKALRAATGDLTSRFERFRQLEDPFFNGTANSSFMEMAVRLEKAKKRQGTEIQELRVKVAKECKRLNLEESDYAVDPSLTGGPAVKALKMQLQRLDEVMRERVDAVLAARGRIRDLSNSLGEEMRQDHQSLRRALSDLGEQELKEKITQLFPLFALMRKSVLPLHADIPEALKTMNEHLGNLKDNVDSLTTEEHGVYEAATQAVLSALKSLEDRLWRAQKEFKTPLAGAQAAMTQETTAPDLPDEPEPKKTEGDAAGAPADPPLPPPPAKAAAVTEQPKPASSPKPDTPSKSVADTSREPSQVTSPTDTSPPPELKAFTDALRDIKAYIDDKSKIMMEVKNLMDAKSTQEIPPASTTDVGAALDAALKPLSETLSTIDSTTAGSSRDLSNHVWECGGRHQATDGTLSAIHNMVRDLQNRVGTTQRKLDDWVKSWSDSTGTMDDPPGVTKCLCQLREVQDELSRSNQGTEALTQKVDSVTESIGSLSTRVQSMQTLLDKMAAARPKAPPPAFPAPDLPAAEAAGPPPHQPPGSWHAPSQPPGMTTAAPSPAPQGLPLTTPPAYIPSIGGPIQATPMATSGVPAGTNVINLNPPTQQDTVTVWMEGRAFQIPTTMVRGIN</sequence>
<feature type="compositionally biased region" description="Pro residues" evidence="1">
    <location>
        <begin position="1026"/>
        <end position="1035"/>
    </location>
</feature>
<gene>
    <name evidence="3" type="primary">yciC</name>
    <name evidence="3" type="ORF">AK812_SmicGene20072</name>
</gene>
<proteinExistence type="predicted"/>
<dbReference type="Pfam" id="PF02492">
    <property type="entry name" value="cobW"/>
    <property type="match status" value="1"/>
</dbReference>
<dbReference type="Gene3D" id="3.40.50.300">
    <property type="entry name" value="P-loop containing nucleotide triphosphate hydrolases"/>
    <property type="match status" value="1"/>
</dbReference>
<dbReference type="EMBL" id="LSRX01000428">
    <property type="protein sequence ID" value="OLP97581.1"/>
    <property type="molecule type" value="Genomic_DNA"/>
</dbReference>
<reference evidence="3 4" key="1">
    <citation type="submission" date="2016-02" db="EMBL/GenBank/DDBJ databases">
        <title>Genome analysis of coral dinoflagellate symbionts highlights evolutionary adaptations to a symbiotic lifestyle.</title>
        <authorList>
            <person name="Aranda M."/>
            <person name="Li Y."/>
            <person name="Liew Y.J."/>
            <person name="Baumgarten S."/>
            <person name="Simakov O."/>
            <person name="Wilson M."/>
            <person name="Piel J."/>
            <person name="Ashoor H."/>
            <person name="Bougouffa S."/>
            <person name="Bajic V.B."/>
            <person name="Ryu T."/>
            <person name="Ravasi T."/>
            <person name="Bayer T."/>
            <person name="Micklem G."/>
            <person name="Kim H."/>
            <person name="Bhak J."/>
            <person name="Lajeunesse T.C."/>
            <person name="Voolstra C.R."/>
        </authorList>
    </citation>
    <scope>NUCLEOTIDE SEQUENCE [LARGE SCALE GENOMIC DNA]</scope>
    <source>
        <strain evidence="3 4">CCMP2467</strain>
    </source>
</reference>
<dbReference type="InterPro" id="IPR027417">
    <property type="entry name" value="P-loop_NTPase"/>
</dbReference>
<protein>
    <submittedName>
        <fullName evidence="3">Putative metal chaperone YciC</fullName>
    </submittedName>
</protein>
<feature type="compositionally biased region" description="Acidic residues" evidence="1">
    <location>
        <begin position="303"/>
        <end position="313"/>
    </location>
</feature>
<evidence type="ECO:0000256" key="1">
    <source>
        <dbReference type="SAM" id="MobiDB-lite"/>
    </source>
</evidence>
<feature type="compositionally biased region" description="Pro residues" evidence="1">
    <location>
        <begin position="1271"/>
        <end position="1281"/>
    </location>
</feature>
<feature type="region of interest" description="Disordered" evidence="1">
    <location>
        <begin position="83"/>
        <end position="102"/>
    </location>
</feature>
<dbReference type="SUPFAM" id="SSF90002">
    <property type="entry name" value="Hypothetical protein YjiA, C-terminal domain"/>
    <property type="match status" value="1"/>
</dbReference>
<dbReference type="InterPro" id="IPR051927">
    <property type="entry name" value="Zn_Chap_cDPG_Synth"/>
</dbReference>
<dbReference type="Proteomes" id="UP000186817">
    <property type="component" value="Unassembled WGS sequence"/>
</dbReference>
<name>A0A1Q9DQZ1_SYMMI</name>
<evidence type="ECO:0000313" key="4">
    <source>
        <dbReference type="Proteomes" id="UP000186817"/>
    </source>
</evidence>
<feature type="region of interest" description="Disordered" evidence="1">
    <location>
        <begin position="1266"/>
        <end position="1328"/>
    </location>
</feature>